<reference evidence="9" key="1">
    <citation type="submission" date="2016-06" db="UniProtKB">
        <authorList>
            <consortium name="WormBaseParasite"/>
        </authorList>
    </citation>
    <scope>IDENTIFICATION</scope>
</reference>
<keyword evidence="5 6" id="KW-0472">Membrane</keyword>
<sequence>MLVEIEDLSVCLKAYIFFGMLVNFASLIAASWVLFGTYVMGTINPVYPGVALFLQTLLIVASSFLCRFGPKDDGY</sequence>
<name>A0A183SM71_SCHSO</name>
<dbReference type="InterPro" id="IPR007919">
    <property type="entry name" value="UPF0220"/>
</dbReference>
<feature type="transmembrane region" description="Helical" evidence="6">
    <location>
        <begin position="12"/>
        <end position="34"/>
    </location>
</feature>
<dbReference type="WBParaSite" id="SSLN_0000549001-mRNA-1">
    <property type="protein sequence ID" value="SSLN_0000549001-mRNA-1"/>
    <property type="gene ID" value="SSLN_0000549001"/>
</dbReference>
<accession>A0A183SM71</accession>
<dbReference type="Pfam" id="PF05255">
    <property type="entry name" value="UPF0220"/>
    <property type="match status" value="1"/>
</dbReference>
<dbReference type="PANTHER" id="PTHR13180">
    <property type="entry name" value="SMALL MEMBRANE PROTEIN-RELATED"/>
    <property type="match status" value="1"/>
</dbReference>
<comment type="similarity">
    <text evidence="2">Belongs to the UPF0220 family.</text>
</comment>
<evidence type="ECO:0000313" key="9">
    <source>
        <dbReference type="WBParaSite" id="SSLN_0000549001-mRNA-1"/>
    </source>
</evidence>
<evidence type="ECO:0000256" key="3">
    <source>
        <dbReference type="ARBA" id="ARBA00022692"/>
    </source>
</evidence>
<evidence type="ECO:0000256" key="5">
    <source>
        <dbReference type="ARBA" id="ARBA00023136"/>
    </source>
</evidence>
<keyword evidence="4 6" id="KW-1133">Transmembrane helix</keyword>
<feature type="transmembrane region" description="Helical" evidence="6">
    <location>
        <begin position="46"/>
        <end position="66"/>
    </location>
</feature>
<organism evidence="9">
    <name type="scientific">Schistocephalus solidus</name>
    <name type="common">Tapeworm</name>
    <dbReference type="NCBI Taxonomy" id="70667"/>
    <lineage>
        <taxon>Eukaryota</taxon>
        <taxon>Metazoa</taxon>
        <taxon>Spiralia</taxon>
        <taxon>Lophotrochozoa</taxon>
        <taxon>Platyhelminthes</taxon>
        <taxon>Cestoda</taxon>
        <taxon>Eucestoda</taxon>
        <taxon>Diphyllobothriidea</taxon>
        <taxon>Diphyllobothriidae</taxon>
        <taxon>Schistocephalus</taxon>
    </lineage>
</organism>
<protein>
    <submittedName>
        <fullName evidence="9">Vesicle transport protein</fullName>
    </submittedName>
</protein>
<comment type="subcellular location">
    <subcellularLocation>
        <location evidence="1">Membrane</location>
        <topology evidence="1">Multi-pass membrane protein</topology>
    </subcellularLocation>
</comment>
<evidence type="ECO:0000256" key="4">
    <source>
        <dbReference type="ARBA" id="ARBA00022989"/>
    </source>
</evidence>
<dbReference type="GO" id="GO:0016020">
    <property type="term" value="C:membrane"/>
    <property type="evidence" value="ECO:0007669"/>
    <property type="project" value="UniProtKB-SubCell"/>
</dbReference>
<dbReference type="STRING" id="70667.A0A183SM71"/>
<evidence type="ECO:0000256" key="1">
    <source>
        <dbReference type="ARBA" id="ARBA00004141"/>
    </source>
</evidence>
<dbReference type="Proteomes" id="UP000275846">
    <property type="component" value="Unassembled WGS sequence"/>
</dbReference>
<dbReference type="EMBL" id="UYSU01033203">
    <property type="protein sequence ID" value="VDL91704.1"/>
    <property type="molecule type" value="Genomic_DNA"/>
</dbReference>
<evidence type="ECO:0000256" key="2">
    <source>
        <dbReference type="ARBA" id="ARBA00005335"/>
    </source>
</evidence>
<evidence type="ECO:0000256" key="6">
    <source>
        <dbReference type="SAM" id="Phobius"/>
    </source>
</evidence>
<reference evidence="7 8" key="2">
    <citation type="submission" date="2018-11" db="EMBL/GenBank/DDBJ databases">
        <authorList>
            <consortium name="Pathogen Informatics"/>
        </authorList>
    </citation>
    <scope>NUCLEOTIDE SEQUENCE [LARGE SCALE GENOMIC DNA]</scope>
    <source>
        <strain evidence="7 8">NST_G2</strain>
    </source>
</reference>
<evidence type="ECO:0000313" key="7">
    <source>
        <dbReference type="EMBL" id="VDL91704.1"/>
    </source>
</evidence>
<keyword evidence="3 6" id="KW-0812">Transmembrane</keyword>
<keyword evidence="8" id="KW-1185">Reference proteome</keyword>
<gene>
    <name evidence="7" type="ORF">SSLN_LOCUS5319</name>
</gene>
<dbReference type="OrthoDB" id="268928at2759"/>
<evidence type="ECO:0000313" key="8">
    <source>
        <dbReference type="Proteomes" id="UP000275846"/>
    </source>
</evidence>
<proteinExistence type="inferred from homology"/>
<dbReference type="AlphaFoldDB" id="A0A183SM71"/>